<keyword evidence="2" id="KW-1185">Reference proteome</keyword>
<name>A0A5J5A343_9ASTE</name>
<gene>
    <name evidence="1" type="ORF">F0562_011283</name>
</gene>
<evidence type="ECO:0000313" key="1">
    <source>
        <dbReference type="EMBL" id="KAA8524860.1"/>
    </source>
</evidence>
<dbReference type="AlphaFoldDB" id="A0A5J5A343"/>
<dbReference type="EMBL" id="CM018047">
    <property type="protein sequence ID" value="KAA8524860.1"/>
    <property type="molecule type" value="Genomic_DNA"/>
</dbReference>
<sequence length="156" mass="17506">MEWRNWPAESVKGKIQVDSSVFLIKSSGLISNPPLGNDINREHVKNNGDDQQIVRELSEMKALATEEVAMEVEEEQGQENGNLVAVVDAENGLLVTEAADEEDDEFIIIEEEEEEGEEGIGLLSAEELNKKCDDFIKKMKEEIRIEAQHPILVQCL</sequence>
<reference evidence="1 2" key="1">
    <citation type="submission" date="2019-09" db="EMBL/GenBank/DDBJ databases">
        <title>A chromosome-level genome assembly of the Chinese tupelo Nyssa sinensis.</title>
        <authorList>
            <person name="Yang X."/>
            <person name="Kang M."/>
            <person name="Yang Y."/>
            <person name="Xiong H."/>
            <person name="Wang M."/>
            <person name="Zhang Z."/>
            <person name="Wang Z."/>
            <person name="Wu H."/>
            <person name="Ma T."/>
            <person name="Liu J."/>
            <person name="Xi Z."/>
        </authorList>
    </citation>
    <scope>NUCLEOTIDE SEQUENCE [LARGE SCALE GENOMIC DNA]</scope>
    <source>
        <strain evidence="1">J267</strain>
        <tissue evidence="1">Leaf</tissue>
    </source>
</reference>
<dbReference type="OrthoDB" id="1727102at2759"/>
<dbReference type="PANTHER" id="PTHR34947:SF3">
    <property type="entry name" value="TRANSMEMBRANE PROTEIN"/>
    <property type="match status" value="1"/>
</dbReference>
<accession>A0A5J5A343</accession>
<protein>
    <submittedName>
        <fullName evidence="1">Uncharacterized protein</fullName>
    </submittedName>
</protein>
<dbReference type="Proteomes" id="UP000325577">
    <property type="component" value="Linkage Group LG4"/>
</dbReference>
<evidence type="ECO:0000313" key="2">
    <source>
        <dbReference type="Proteomes" id="UP000325577"/>
    </source>
</evidence>
<proteinExistence type="predicted"/>
<dbReference type="PANTHER" id="PTHR34947">
    <property type="entry name" value="TRANSMEMBRANE PROTEIN"/>
    <property type="match status" value="1"/>
</dbReference>
<organism evidence="1 2">
    <name type="scientific">Nyssa sinensis</name>
    <dbReference type="NCBI Taxonomy" id="561372"/>
    <lineage>
        <taxon>Eukaryota</taxon>
        <taxon>Viridiplantae</taxon>
        <taxon>Streptophyta</taxon>
        <taxon>Embryophyta</taxon>
        <taxon>Tracheophyta</taxon>
        <taxon>Spermatophyta</taxon>
        <taxon>Magnoliopsida</taxon>
        <taxon>eudicotyledons</taxon>
        <taxon>Gunneridae</taxon>
        <taxon>Pentapetalae</taxon>
        <taxon>asterids</taxon>
        <taxon>Cornales</taxon>
        <taxon>Nyssaceae</taxon>
        <taxon>Nyssa</taxon>
    </lineage>
</organism>